<comment type="caution">
    <text evidence="10">The sequence shown here is derived from an EMBL/GenBank/DDBJ whole genome shotgun (WGS) entry which is preliminary data.</text>
</comment>
<evidence type="ECO:0000256" key="4">
    <source>
        <dbReference type="ARBA" id="ARBA00022840"/>
    </source>
</evidence>
<dbReference type="FunFam" id="3.30.420.40:FF:000058">
    <property type="entry name" value="Putative actin-related protein 5"/>
    <property type="match status" value="1"/>
</dbReference>
<keyword evidence="3" id="KW-0547">Nucleotide-binding</keyword>
<dbReference type="InterPro" id="IPR004000">
    <property type="entry name" value="Actin"/>
</dbReference>
<dbReference type="EMBL" id="JAULSY010000020">
    <property type="protein sequence ID" value="KAK0671572.1"/>
    <property type="molecule type" value="Genomic_DNA"/>
</dbReference>
<proteinExistence type="inferred from homology"/>
<dbReference type="FunFam" id="3.90.640.10:FF:000007">
    <property type="entry name" value="Actin like 7B"/>
    <property type="match status" value="1"/>
</dbReference>
<evidence type="ECO:0000313" key="10">
    <source>
        <dbReference type="EMBL" id="KAK0671572.1"/>
    </source>
</evidence>
<keyword evidence="5" id="KW-0206">Cytoskeleton</keyword>
<comment type="similarity">
    <text evidence="6">Belongs to the actin family. ARP1 subfamily.</text>
</comment>
<dbReference type="SUPFAM" id="SSF53067">
    <property type="entry name" value="Actin-like ATPase domain"/>
    <property type="match status" value="2"/>
</dbReference>
<sequence length="388" mass="42796">MDDTVAAVVIDTGSATTKAGFAGDEYPHAVFPSVVGSPRDNEAAIELHDKDSYVGDEAQSKREILALRHPIEQGIITNWEDVEAIWYHAFYNELHVEPHEHPILMEHAPLTRNSSKEKMTQVIFETFNAPAFHVSLNSSLVLHATGRTTGLVLQSGESVTHAVPVYERDQGLSIPARDAVCSLGFGGRDITDYMMKLLTESGHTFCPTADERDVVRNLKQQRCYAAFDFEEEIQIWAGRKSDPTFVLHEISYELPDGQVINLSNERFRGPEAMFQPSVLGLESGGVHALVVDAIMKCDADIRRSLFGNIVLAGGNTMFPGFVDRLQKEVAAIVPSDMLVRVVATPDRKYLAWVGGSVVASLSTFGKMCISSQEYDEMGPSVVHRKCID</sequence>
<dbReference type="Gene3D" id="3.90.640.10">
    <property type="entry name" value="Actin, Chain A, domain 4"/>
    <property type="match status" value="1"/>
</dbReference>
<comment type="subcellular location">
    <subcellularLocation>
        <location evidence="1">Cytoplasm</location>
        <location evidence="1">Cytoskeleton</location>
    </subcellularLocation>
</comment>
<gene>
    <name evidence="10" type="ORF">QBC41DRAFT_363190</name>
</gene>
<keyword evidence="11" id="KW-1185">Reference proteome</keyword>
<dbReference type="GO" id="GO:0005524">
    <property type="term" value="F:ATP binding"/>
    <property type="evidence" value="ECO:0007669"/>
    <property type="project" value="UniProtKB-KW"/>
</dbReference>
<dbReference type="PANTHER" id="PTHR11937">
    <property type="entry name" value="ACTIN"/>
    <property type="match status" value="1"/>
</dbReference>
<accession>A0AA39ZJ30</accession>
<protein>
    <recommendedName>
        <fullName evidence="7">Centractin</fullName>
    </recommendedName>
    <alternativeName>
        <fullName evidence="8">Actin-like protein</fullName>
    </alternativeName>
    <alternativeName>
        <fullName evidence="9">Actin-related protein 1</fullName>
    </alternativeName>
</protein>
<dbReference type="PRINTS" id="PR00190">
    <property type="entry name" value="ACTIN"/>
</dbReference>
<keyword evidence="4" id="KW-0067">ATP-binding</keyword>
<dbReference type="GO" id="GO:0005869">
    <property type="term" value="C:dynactin complex"/>
    <property type="evidence" value="ECO:0007669"/>
    <property type="project" value="UniProtKB-ARBA"/>
</dbReference>
<evidence type="ECO:0000256" key="9">
    <source>
        <dbReference type="ARBA" id="ARBA00083222"/>
    </source>
</evidence>
<organism evidence="10 11">
    <name type="scientific">Cercophora samala</name>
    <dbReference type="NCBI Taxonomy" id="330535"/>
    <lineage>
        <taxon>Eukaryota</taxon>
        <taxon>Fungi</taxon>
        <taxon>Dikarya</taxon>
        <taxon>Ascomycota</taxon>
        <taxon>Pezizomycotina</taxon>
        <taxon>Sordariomycetes</taxon>
        <taxon>Sordariomycetidae</taxon>
        <taxon>Sordariales</taxon>
        <taxon>Lasiosphaeriaceae</taxon>
        <taxon>Cercophora</taxon>
    </lineage>
</organism>
<dbReference type="AlphaFoldDB" id="A0AA39ZJ30"/>
<name>A0AA39ZJ30_9PEZI</name>
<evidence type="ECO:0000256" key="8">
    <source>
        <dbReference type="ARBA" id="ARBA00076361"/>
    </source>
</evidence>
<evidence type="ECO:0000256" key="2">
    <source>
        <dbReference type="ARBA" id="ARBA00022490"/>
    </source>
</evidence>
<evidence type="ECO:0000313" key="11">
    <source>
        <dbReference type="Proteomes" id="UP001174997"/>
    </source>
</evidence>
<evidence type="ECO:0000256" key="6">
    <source>
        <dbReference type="ARBA" id="ARBA00038483"/>
    </source>
</evidence>
<dbReference type="FunFam" id="3.30.420.40:FF:000148">
    <property type="entry name" value="Actin, alpha skeletal muscle"/>
    <property type="match status" value="1"/>
</dbReference>
<keyword evidence="2" id="KW-0963">Cytoplasm</keyword>
<evidence type="ECO:0000256" key="5">
    <source>
        <dbReference type="ARBA" id="ARBA00023212"/>
    </source>
</evidence>
<dbReference type="SMART" id="SM00268">
    <property type="entry name" value="ACTIN"/>
    <property type="match status" value="1"/>
</dbReference>
<dbReference type="InterPro" id="IPR043129">
    <property type="entry name" value="ATPase_NBD"/>
</dbReference>
<dbReference type="Proteomes" id="UP001174997">
    <property type="component" value="Unassembled WGS sequence"/>
</dbReference>
<dbReference type="Pfam" id="PF00022">
    <property type="entry name" value="Actin"/>
    <property type="match status" value="1"/>
</dbReference>
<evidence type="ECO:0000256" key="3">
    <source>
        <dbReference type="ARBA" id="ARBA00022741"/>
    </source>
</evidence>
<evidence type="ECO:0000256" key="7">
    <source>
        <dbReference type="ARBA" id="ARBA00073387"/>
    </source>
</evidence>
<evidence type="ECO:0000256" key="1">
    <source>
        <dbReference type="ARBA" id="ARBA00004245"/>
    </source>
</evidence>
<dbReference type="Gene3D" id="3.30.420.40">
    <property type="match status" value="2"/>
</dbReference>
<reference evidence="10" key="1">
    <citation type="submission" date="2023-06" db="EMBL/GenBank/DDBJ databases">
        <title>Genome-scale phylogeny and comparative genomics of the fungal order Sordariales.</title>
        <authorList>
            <consortium name="Lawrence Berkeley National Laboratory"/>
            <person name="Hensen N."/>
            <person name="Bonometti L."/>
            <person name="Westerberg I."/>
            <person name="Brannstrom I.O."/>
            <person name="Guillou S."/>
            <person name="Cros-Aarteil S."/>
            <person name="Calhoun S."/>
            <person name="Haridas S."/>
            <person name="Kuo A."/>
            <person name="Mondo S."/>
            <person name="Pangilinan J."/>
            <person name="Riley R."/>
            <person name="Labutti K."/>
            <person name="Andreopoulos B."/>
            <person name="Lipzen A."/>
            <person name="Chen C."/>
            <person name="Yanf M."/>
            <person name="Daum C."/>
            <person name="Ng V."/>
            <person name="Clum A."/>
            <person name="Steindorff A."/>
            <person name="Ohm R."/>
            <person name="Martin F."/>
            <person name="Silar P."/>
            <person name="Natvig D."/>
            <person name="Lalanne C."/>
            <person name="Gautier V."/>
            <person name="Ament-Velasquez S.L."/>
            <person name="Kruys A."/>
            <person name="Hutchinson M.I."/>
            <person name="Powell A.J."/>
            <person name="Barry K."/>
            <person name="Miller A.N."/>
            <person name="Grigoriev I.V."/>
            <person name="Debuchy R."/>
            <person name="Gladieux P."/>
            <person name="Thoren M.H."/>
            <person name="Johannesson H."/>
        </authorList>
    </citation>
    <scope>NUCLEOTIDE SEQUENCE</scope>
    <source>
        <strain evidence="10">CBS 307.81</strain>
    </source>
</reference>